<dbReference type="PRINTS" id="PR00080">
    <property type="entry name" value="SDRFAMILY"/>
</dbReference>
<dbReference type="SMART" id="SM00822">
    <property type="entry name" value="PKS_KR"/>
    <property type="match status" value="1"/>
</dbReference>
<comment type="caution">
    <text evidence="5">The sequence shown here is derived from an EMBL/GenBank/DDBJ whole genome shotgun (WGS) entry which is preliminary data.</text>
</comment>
<dbReference type="InterPro" id="IPR002347">
    <property type="entry name" value="SDR_fam"/>
</dbReference>
<dbReference type="CDD" id="cd05233">
    <property type="entry name" value="SDR_c"/>
    <property type="match status" value="1"/>
</dbReference>
<dbReference type="OrthoDB" id="658698at2"/>
<dbReference type="GO" id="GO:0004316">
    <property type="term" value="F:3-oxoacyl-[acyl-carrier-protein] reductase (NADPH) activity"/>
    <property type="evidence" value="ECO:0007669"/>
    <property type="project" value="UniProtKB-EC"/>
</dbReference>
<dbReference type="PANTHER" id="PTHR44196:SF1">
    <property type="entry name" value="DEHYDROGENASE_REDUCTASE SDR FAMILY MEMBER 7B"/>
    <property type="match status" value="1"/>
</dbReference>
<feature type="domain" description="Ketoreductase" evidence="4">
    <location>
        <begin position="4"/>
        <end position="192"/>
    </location>
</feature>
<dbReference type="RefSeq" id="WP_159966075.1">
    <property type="nucleotide sequence ID" value="NZ_APKE01000030.1"/>
</dbReference>
<dbReference type="Gene3D" id="3.40.50.720">
    <property type="entry name" value="NAD(P)-binding Rossmann-like Domain"/>
    <property type="match status" value="1"/>
</dbReference>
<dbReference type="Pfam" id="PF00106">
    <property type="entry name" value="adh_short"/>
    <property type="match status" value="1"/>
</dbReference>
<dbReference type="PRINTS" id="PR00081">
    <property type="entry name" value="GDHRDH"/>
</dbReference>
<dbReference type="PROSITE" id="PS00061">
    <property type="entry name" value="ADH_SHORT"/>
    <property type="match status" value="1"/>
</dbReference>
<dbReference type="InterPro" id="IPR020904">
    <property type="entry name" value="Sc_DH/Rdtase_CS"/>
</dbReference>
<keyword evidence="2 5" id="KW-0560">Oxidoreductase</keyword>
<evidence type="ECO:0000259" key="4">
    <source>
        <dbReference type="SMART" id="SM00822"/>
    </source>
</evidence>
<dbReference type="AlphaFoldDB" id="A0A921NT89"/>
<protein>
    <submittedName>
        <fullName evidence="5">3-oxoacyl-acyl-carrier protein reductase</fullName>
        <ecNumber evidence="5">1.1.1.100</ecNumber>
    </submittedName>
</protein>
<evidence type="ECO:0000313" key="5">
    <source>
        <dbReference type="EMBL" id="KAF0675115.1"/>
    </source>
</evidence>
<dbReference type="EC" id="1.1.1.100" evidence="5"/>
<dbReference type="PANTHER" id="PTHR44196">
    <property type="entry name" value="DEHYDROGENASE/REDUCTASE SDR FAMILY MEMBER 7B"/>
    <property type="match status" value="1"/>
</dbReference>
<name>A0A921NT89_9RHOB</name>
<dbReference type="InterPro" id="IPR057326">
    <property type="entry name" value="KR_dom"/>
</dbReference>
<organism evidence="5 6">
    <name type="scientific">Profundibacterium mesophilum KAUST100406-0324</name>
    <dbReference type="NCBI Taxonomy" id="1037889"/>
    <lineage>
        <taxon>Bacteria</taxon>
        <taxon>Pseudomonadati</taxon>
        <taxon>Pseudomonadota</taxon>
        <taxon>Alphaproteobacteria</taxon>
        <taxon>Rhodobacterales</taxon>
        <taxon>Roseobacteraceae</taxon>
        <taxon>Profundibacterium</taxon>
    </lineage>
</organism>
<proteinExistence type="inferred from homology"/>
<dbReference type="GO" id="GO:0016020">
    <property type="term" value="C:membrane"/>
    <property type="evidence" value="ECO:0007669"/>
    <property type="project" value="TreeGrafter"/>
</dbReference>
<comment type="similarity">
    <text evidence="1 3">Belongs to the short-chain dehydrogenases/reductases (SDR) family.</text>
</comment>
<keyword evidence="6" id="KW-1185">Reference proteome</keyword>
<dbReference type="Proteomes" id="UP000698242">
    <property type="component" value="Unassembled WGS sequence"/>
</dbReference>
<evidence type="ECO:0000256" key="3">
    <source>
        <dbReference type="RuleBase" id="RU000363"/>
    </source>
</evidence>
<dbReference type="InterPro" id="IPR036291">
    <property type="entry name" value="NAD(P)-bd_dom_sf"/>
</dbReference>
<dbReference type="FunFam" id="3.40.50.720:FF:000084">
    <property type="entry name" value="Short-chain dehydrogenase reductase"/>
    <property type="match status" value="1"/>
</dbReference>
<accession>A0A921NT89</accession>
<gene>
    <name evidence="5" type="ORF">PMES_02541</name>
</gene>
<evidence type="ECO:0000313" key="6">
    <source>
        <dbReference type="Proteomes" id="UP000698242"/>
    </source>
</evidence>
<dbReference type="SUPFAM" id="SSF51735">
    <property type="entry name" value="NAD(P)-binding Rossmann-fold domains"/>
    <property type="match status" value="1"/>
</dbReference>
<sequence length="233" mass="24579">MHARTVIVTGASAGLGKGTCEVFAEAGWNVVLAARGAEGIETLAHELAQHGGESLAVPTDVSDPDAVDALVAKSAERFGKIDLLINNAGIDFPGPIDALSVAQFDRIIKVNLNGVFYACKAVFPIMRTQGGGTIFNISSVAGRRGAPGATGYCASKFALTGLSQALSFEGKPHRIRVSVIYPGGMDTGWSGEERPDFIQPRDAGRFLLHTADQPQDFVLNEAVMSPLSEQHFP</sequence>
<reference evidence="5" key="1">
    <citation type="submission" date="2013-03" db="EMBL/GenBank/DDBJ databases">
        <title>Genome Sequence of the Profundibacterium mesophilum strain KAUST100406-0324T from Red Sea, a novel genus in the family Rhodobacteraceae.</title>
        <authorList>
            <person name="Essack M."/>
            <person name="Alam I."/>
            <person name="Lafi F."/>
            <person name="Alawi W."/>
            <person name="Kamanu F."/>
            <person name="Al-Suwailem A."/>
            <person name="Lee O.O."/>
            <person name="Xu Y."/>
            <person name="Bajic V."/>
            <person name="Qian P.-Y."/>
            <person name="Archer J."/>
        </authorList>
    </citation>
    <scope>NUCLEOTIDE SEQUENCE</scope>
    <source>
        <strain evidence="5">KAUST100406-0324</strain>
    </source>
</reference>
<evidence type="ECO:0000256" key="1">
    <source>
        <dbReference type="ARBA" id="ARBA00006484"/>
    </source>
</evidence>
<evidence type="ECO:0000256" key="2">
    <source>
        <dbReference type="ARBA" id="ARBA00023002"/>
    </source>
</evidence>
<dbReference type="EMBL" id="APKE01000030">
    <property type="protein sequence ID" value="KAF0675115.1"/>
    <property type="molecule type" value="Genomic_DNA"/>
</dbReference>